<accession>A0A9P5WZA2</accession>
<evidence type="ECO:0000256" key="1">
    <source>
        <dbReference type="SAM" id="MobiDB-lite"/>
    </source>
</evidence>
<evidence type="ECO:0000313" key="3">
    <source>
        <dbReference type="Proteomes" id="UP000807342"/>
    </source>
</evidence>
<feature type="region of interest" description="Disordered" evidence="1">
    <location>
        <begin position="254"/>
        <end position="297"/>
    </location>
</feature>
<name>A0A9P5WZA2_9AGAR</name>
<keyword evidence="3" id="KW-1185">Reference proteome</keyword>
<dbReference type="OrthoDB" id="3128758at2759"/>
<feature type="compositionally biased region" description="Basic and acidic residues" evidence="1">
    <location>
        <begin position="278"/>
        <end position="293"/>
    </location>
</feature>
<comment type="caution">
    <text evidence="2">The sequence shown here is derived from an EMBL/GenBank/DDBJ whole genome shotgun (WGS) entry which is preliminary data.</text>
</comment>
<sequence length="383" mass="41254">MTNKPTDTPVAPVSLLENKGDLLNETHAPALLGNGDPPNETHTLATPYPLLENNVRLLNEGPPKSSDKGIIEGEGTDEEVSREMASEMSGGDEEDGEGMDCMHPDFISAFVFEEIYDTFREKFVDLPSFANIDCRYGRNLFLILKRDGLRDENCPELRSYIGRLAIRCITDRDGMTPTDIASTLPPSSPPPPSIADTNILPEGVEPRIAQLGTKRCCPERSGCTKRAKMEFTFHIHVNGVAAGPVEVEVVPSCDGEASKGGKDTNGEENKVIGGEGKGAGEDTKEPAVDERKGAGGKANEVIIGEGVKEAKDAHGVTMAAASDSARENDIINLTCIKIEPMYSGYGTNAKPIDLTTIFDDEMQQSRDTKRQLQGDSKVGICVT</sequence>
<dbReference type="EMBL" id="MU152492">
    <property type="protein sequence ID" value="KAF9440480.1"/>
    <property type="molecule type" value="Genomic_DNA"/>
</dbReference>
<reference evidence="2" key="1">
    <citation type="submission" date="2020-11" db="EMBL/GenBank/DDBJ databases">
        <authorList>
            <consortium name="DOE Joint Genome Institute"/>
            <person name="Ahrendt S."/>
            <person name="Riley R."/>
            <person name="Andreopoulos W."/>
            <person name="Labutti K."/>
            <person name="Pangilinan J."/>
            <person name="Ruiz-Duenas F.J."/>
            <person name="Barrasa J.M."/>
            <person name="Sanchez-Garcia M."/>
            <person name="Camarero S."/>
            <person name="Miyauchi S."/>
            <person name="Serrano A."/>
            <person name="Linde D."/>
            <person name="Babiker R."/>
            <person name="Drula E."/>
            <person name="Ayuso-Fernandez I."/>
            <person name="Pacheco R."/>
            <person name="Padilla G."/>
            <person name="Ferreira P."/>
            <person name="Barriuso J."/>
            <person name="Kellner H."/>
            <person name="Castanera R."/>
            <person name="Alfaro M."/>
            <person name="Ramirez L."/>
            <person name="Pisabarro A.G."/>
            <person name="Kuo A."/>
            <person name="Tritt A."/>
            <person name="Lipzen A."/>
            <person name="He G."/>
            <person name="Yan M."/>
            <person name="Ng V."/>
            <person name="Cullen D."/>
            <person name="Martin F."/>
            <person name="Rosso M.-N."/>
            <person name="Henrissat B."/>
            <person name="Hibbett D."/>
            <person name="Martinez A.T."/>
            <person name="Grigoriev I.V."/>
        </authorList>
    </citation>
    <scope>NUCLEOTIDE SEQUENCE</scope>
    <source>
        <strain evidence="2">MF-IS2</strain>
    </source>
</reference>
<dbReference type="AlphaFoldDB" id="A0A9P5WZA2"/>
<protein>
    <submittedName>
        <fullName evidence="2">Uncharacterized protein</fullName>
    </submittedName>
</protein>
<dbReference type="Proteomes" id="UP000807342">
    <property type="component" value="Unassembled WGS sequence"/>
</dbReference>
<feature type="region of interest" description="Disordered" evidence="1">
    <location>
        <begin position="60"/>
        <end position="80"/>
    </location>
</feature>
<gene>
    <name evidence="2" type="ORF">P691DRAFT_782246</name>
</gene>
<feature type="compositionally biased region" description="Basic and acidic residues" evidence="1">
    <location>
        <begin position="256"/>
        <end position="270"/>
    </location>
</feature>
<evidence type="ECO:0000313" key="2">
    <source>
        <dbReference type="EMBL" id="KAF9440480.1"/>
    </source>
</evidence>
<organism evidence="2 3">
    <name type="scientific">Macrolepiota fuliginosa MF-IS2</name>
    <dbReference type="NCBI Taxonomy" id="1400762"/>
    <lineage>
        <taxon>Eukaryota</taxon>
        <taxon>Fungi</taxon>
        <taxon>Dikarya</taxon>
        <taxon>Basidiomycota</taxon>
        <taxon>Agaricomycotina</taxon>
        <taxon>Agaricomycetes</taxon>
        <taxon>Agaricomycetidae</taxon>
        <taxon>Agaricales</taxon>
        <taxon>Agaricineae</taxon>
        <taxon>Agaricaceae</taxon>
        <taxon>Macrolepiota</taxon>
    </lineage>
</organism>
<proteinExistence type="predicted"/>